<dbReference type="Pfam" id="PF25198">
    <property type="entry name" value="Spore_GerAC_N"/>
    <property type="match status" value="1"/>
</dbReference>
<evidence type="ECO:0000256" key="7">
    <source>
        <dbReference type="ARBA" id="ARBA00023288"/>
    </source>
</evidence>
<dbReference type="Gene3D" id="3.30.300.210">
    <property type="entry name" value="Nutrient germinant receptor protein C, domain 3"/>
    <property type="match status" value="1"/>
</dbReference>
<reference evidence="10 11" key="1">
    <citation type="journal article" date="2003" name="Int. J. Syst. Evol. Microbiol.">
        <title>Halobacillus salinus sp. nov., isolated from a salt lake on the coast of the East Sea in Korea.</title>
        <authorList>
            <person name="Yoon J.H."/>
            <person name="Kang K.H."/>
            <person name="Park Y.H."/>
        </authorList>
    </citation>
    <scope>NUCLEOTIDE SEQUENCE [LARGE SCALE GENOMIC DNA]</scope>
    <source>
        <strain evidence="10 11">HSL-3</strain>
    </source>
</reference>
<dbReference type="GO" id="GO:0016020">
    <property type="term" value="C:membrane"/>
    <property type="evidence" value="ECO:0007669"/>
    <property type="project" value="UniProtKB-SubCell"/>
</dbReference>
<organism evidence="10 11">
    <name type="scientific">Halobacillus salinus</name>
    <dbReference type="NCBI Taxonomy" id="192814"/>
    <lineage>
        <taxon>Bacteria</taxon>
        <taxon>Bacillati</taxon>
        <taxon>Bacillota</taxon>
        <taxon>Bacilli</taxon>
        <taxon>Bacillales</taxon>
        <taxon>Bacillaceae</taxon>
        <taxon>Halobacillus</taxon>
    </lineage>
</organism>
<dbReference type="PROSITE" id="PS51257">
    <property type="entry name" value="PROKAR_LIPOPROTEIN"/>
    <property type="match status" value="1"/>
</dbReference>
<dbReference type="AlphaFoldDB" id="A0A4Z0H6G6"/>
<dbReference type="GO" id="GO:0009847">
    <property type="term" value="P:spore germination"/>
    <property type="evidence" value="ECO:0007669"/>
    <property type="project" value="InterPro"/>
</dbReference>
<protein>
    <submittedName>
        <fullName evidence="10">Ger(X)C family spore germination protein</fullName>
    </submittedName>
</protein>
<feature type="domain" description="Spore germination protein N-terminal" evidence="9">
    <location>
        <begin position="27"/>
        <end position="199"/>
    </location>
</feature>
<evidence type="ECO:0000313" key="10">
    <source>
        <dbReference type="EMBL" id="TGB04971.1"/>
    </source>
</evidence>
<dbReference type="RefSeq" id="WP_135327242.1">
    <property type="nucleotide sequence ID" value="NZ_SRJC01000001.1"/>
</dbReference>
<feature type="domain" description="Spore germination GerAC-like C-terminal" evidence="8">
    <location>
        <begin position="231"/>
        <end position="391"/>
    </location>
</feature>
<dbReference type="PANTHER" id="PTHR35789">
    <property type="entry name" value="SPORE GERMINATION PROTEIN B3"/>
    <property type="match status" value="1"/>
</dbReference>
<proteinExistence type="inferred from homology"/>
<keyword evidence="5" id="KW-0472">Membrane</keyword>
<dbReference type="InterPro" id="IPR057336">
    <property type="entry name" value="GerAC_N"/>
</dbReference>
<comment type="caution">
    <text evidence="10">The sequence shown here is derived from an EMBL/GenBank/DDBJ whole genome shotgun (WGS) entry which is preliminary data.</text>
</comment>
<evidence type="ECO:0000256" key="5">
    <source>
        <dbReference type="ARBA" id="ARBA00023136"/>
    </source>
</evidence>
<evidence type="ECO:0000313" key="11">
    <source>
        <dbReference type="Proteomes" id="UP000297982"/>
    </source>
</evidence>
<evidence type="ECO:0000259" key="8">
    <source>
        <dbReference type="Pfam" id="PF05504"/>
    </source>
</evidence>
<evidence type="ECO:0000256" key="1">
    <source>
        <dbReference type="ARBA" id="ARBA00004635"/>
    </source>
</evidence>
<keyword evidence="6" id="KW-0564">Palmitate</keyword>
<dbReference type="STRING" id="192814.GCA_900166575_01989"/>
<dbReference type="InterPro" id="IPR046953">
    <property type="entry name" value="Spore_GerAC-like_C"/>
</dbReference>
<dbReference type="Gene3D" id="6.20.190.10">
    <property type="entry name" value="Nutrient germinant receptor protein C, domain 1"/>
    <property type="match status" value="1"/>
</dbReference>
<name>A0A4Z0H6G6_9BACI</name>
<keyword evidence="4" id="KW-0732">Signal</keyword>
<dbReference type="NCBIfam" id="TIGR02887">
    <property type="entry name" value="spore_ger_x_C"/>
    <property type="match status" value="1"/>
</dbReference>
<dbReference type="EMBL" id="SRJC01000001">
    <property type="protein sequence ID" value="TGB04971.1"/>
    <property type="molecule type" value="Genomic_DNA"/>
</dbReference>
<dbReference type="PANTHER" id="PTHR35789:SF1">
    <property type="entry name" value="SPORE GERMINATION PROTEIN B3"/>
    <property type="match status" value="1"/>
</dbReference>
<evidence type="ECO:0000256" key="2">
    <source>
        <dbReference type="ARBA" id="ARBA00007886"/>
    </source>
</evidence>
<keyword evidence="11" id="KW-1185">Reference proteome</keyword>
<gene>
    <name evidence="10" type="ORF">E4663_08250</name>
</gene>
<keyword evidence="7" id="KW-0449">Lipoprotein</keyword>
<evidence type="ECO:0000256" key="3">
    <source>
        <dbReference type="ARBA" id="ARBA00022544"/>
    </source>
</evidence>
<evidence type="ECO:0000256" key="6">
    <source>
        <dbReference type="ARBA" id="ARBA00023139"/>
    </source>
</evidence>
<accession>A0A4Z0H6G6</accession>
<evidence type="ECO:0000256" key="4">
    <source>
        <dbReference type="ARBA" id="ARBA00022729"/>
    </source>
</evidence>
<dbReference type="InterPro" id="IPR038501">
    <property type="entry name" value="Spore_GerAC_C_sf"/>
</dbReference>
<comment type="similarity">
    <text evidence="2">Belongs to the GerABKC lipoprotein family.</text>
</comment>
<sequence length="401" mass="44345">MNISVYKWFARATVILTCLFLLTGCWNSKELDELGIAVATGIDKNDDGDYVVVVQVINPSEIATDAPTNRPPVSTYSITGKTIFEAFKKLSAKSPRKIYFSQMRLVVLGEKLTQEGIMPTLDFLYRDHEYRASFYVTVARDAPVDKLLSIVTPYEKIPANKIMNSIDNVQLNWGVTKGITIDKLIADIRSPGISPVLAGIYIIGNEDEGNNMSNVENVDAPTKLEIDHLVAFKDDKSVGWLNEEQSQGLNYATGDVKSTIVTHPCDDKGTLTVEILRTTSGIKANTKNSNPSATISIEAEGNVAEVDCEVDLGAPDAIHKINKEVEKQIEDLVQSTIKVSQEEFESDILGIGGAFHRDEPKYWKSVEGDWDQQYKNVEISVDAKVKVRRKGNSTQPIDKKG</sequence>
<comment type="subcellular location">
    <subcellularLocation>
        <location evidence="1">Membrane</location>
        <topology evidence="1">Lipid-anchor</topology>
    </subcellularLocation>
</comment>
<keyword evidence="3" id="KW-0309">Germination</keyword>
<dbReference type="InterPro" id="IPR008844">
    <property type="entry name" value="Spore_GerAC-like"/>
</dbReference>
<dbReference type="Proteomes" id="UP000297982">
    <property type="component" value="Unassembled WGS sequence"/>
</dbReference>
<evidence type="ECO:0000259" key="9">
    <source>
        <dbReference type="Pfam" id="PF25198"/>
    </source>
</evidence>
<dbReference type="Pfam" id="PF05504">
    <property type="entry name" value="Spore_GerAC"/>
    <property type="match status" value="1"/>
</dbReference>